<reference evidence="2" key="2">
    <citation type="submission" date="2020-09" db="EMBL/GenBank/DDBJ databases">
        <authorList>
            <person name="Sun Q."/>
            <person name="Zhou Y."/>
        </authorList>
    </citation>
    <scope>NUCLEOTIDE SEQUENCE</scope>
    <source>
        <strain evidence="2">CGMCC 1.15179</strain>
    </source>
</reference>
<accession>A0A8J2VKR5</accession>
<dbReference type="Proteomes" id="UP000625210">
    <property type="component" value="Unassembled WGS sequence"/>
</dbReference>
<reference evidence="2" key="1">
    <citation type="journal article" date="2014" name="Int. J. Syst. Evol. Microbiol.">
        <title>Complete genome sequence of Corynebacterium casei LMG S-19264T (=DSM 44701T), isolated from a smear-ripened cheese.</title>
        <authorList>
            <consortium name="US DOE Joint Genome Institute (JGI-PGF)"/>
            <person name="Walter F."/>
            <person name="Albersmeier A."/>
            <person name="Kalinowski J."/>
            <person name="Ruckert C."/>
        </authorList>
    </citation>
    <scope>NUCLEOTIDE SEQUENCE</scope>
    <source>
        <strain evidence="2">CGMCC 1.15179</strain>
    </source>
</reference>
<protein>
    <submittedName>
        <fullName evidence="2">Uncharacterized protein</fullName>
    </submittedName>
</protein>
<feature type="transmembrane region" description="Helical" evidence="1">
    <location>
        <begin position="6"/>
        <end position="22"/>
    </location>
</feature>
<organism evidence="2 3">
    <name type="scientific">Marinithermofilum abyssi</name>
    <dbReference type="NCBI Taxonomy" id="1571185"/>
    <lineage>
        <taxon>Bacteria</taxon>
        <taxon>Bacillati</taxon>
        <taxon>Bacillota</taxon>
        <taxon>Bacilli</taxon>
        <taxon>Bacillales</taxon>
        <taxon>Thermoactinomycetaceae</taxon>
        <taxon>Marinithermofilum</taxon>
    </lineage>
</organism>
<comment type="caution">
    <text evidence="2">The sequence shown here is derived from an EMBL/GenBank/DDBJ whole genome shotgun (WGS) entry which is preliminary data.</text>
</comment>
<keyword evidence="1" id="KW-1133">Transmembrane helix</keyword>
<gene>
    <name evidence="2" type="ORF">GCM10011571_33420</name>
</gene>
<keyword evidence="1" id="KW-0812">Transmembrane</keyword>
<keyword evidence="3" id="KW-1185">Reference proteome</keyword>
<evidence type="ECO:0000256" key="1">
    <source>
        <dbReference type="SAM" id="Phobius"/>
    </source>
</evidence>
<dbReference type="EMBL" id="BMHQ01000018">
    <property type="protein sequence ID" value="GGE28640.1"/>
    <property type="molecule type" value="Genomic_DNA"/>
</dbReference>
<proteinExistence type="predicted"/>
<name>A0A8J2VKR5_9BACL</name>
<evidence type="ECO:0000313" key="2">
    <source>
        <dbReference type="EMBL" id="GGE28640.1"/>
    </source>
</evidence>
<dbReference type="RefSeq" id="WP_188649019.1">
    <property type="nucleotide sequence ID" value="NZ_BMHQ01000018.1"/>
</dbReference>
<sequence>MGDFLQWILKNAFFLLFGYKALLSWRENDVQGMLWWIGSGLVIGLIILQWDAIQTLSDLLWNLIKQSLCKKGYLTEGCSQ</sequence>
<evidence type="ECO:0000313" key="3">
    <source>
        <dbReference type="Proteomes" id="UP000625210"/>
    </source>
</evidence>
<feature type="transmembrane region" description="Helical" evidence="1">
    <location>
        <begin position="34"/>
        <end position="53"/>
    </location>
</feature>
<keyword evidence="1" id="KW-0472">Membrane</keyword>
<dbReference type="AlphaFoldDB" id="A0A8J2VKR5"/>